<feature type="transmembrane region" description="Helical" evidence="2">
    <location>
        <begin position="94"/>
        <end position="114"/>
    </location>
</feature>
<name>A0ABP7K847_9MICO</name>
<gene>
    <name evidence="3" type="ORF">GCM10022381_08110</name>
</gene>
<feature type="transmembrane region" description="Helical" evidence="2">
    <location>
        <begin position="320"/>
        <end position="340"/>
    </location>
</feature>
<evidence type="ECO:0000313" key="3">
    <source>
        <dbReference type="EMBL" id="GAA3866894.1"/>
    </source>
</evidence>
<feature type="transmembrane region" description="Helical" evidence="2">
    <location>
        <begin position="235"/>
        <end position="260"/>
    </location>
</feature>
<feature type="transmembrane region" description="Helical" evidence="2">
    <location>
        <begin position="212"/>
        <end position="229"/>
    </location>
</feature>
<feature type="region of interest" description="Disordered" evidence="1">
    <location>
        <begin position="1"/>
        <end position="25"/>
    </location>
</feature>
<feature type="transmembrane region" description="Helical" evidence="2">
    <location>
        <begin position="152"/>
        <end position="169"/>
    </location>
</feature>
<dbReference type="EMBL" id="BAABCN010000002">
    <property type="protein sequence ID" value="GAA3866894.1"/>
    <property type="molecule type" value="Genomic_DNA"/>
</dbReference>
<organism evidence="3 4">
    <name type="scientific">Leifsonia kafniensis</name>
    <dbReference type="NCBI Taxonomy" id="475957"/>
    <lineage>
        <taxon>Bacteria</taxon>
        <taxon>Bacillati</taxon>
        <taxon>Actinomycetota</taxon>
        <taxon>Actinomycetes</taxon>
        <taxon>Micrococcales</taxon>
        <taxon>Microbacteriaceae</taxon>
        <taxon>Leifsonia</taxon>
    </lineage>
</organism>
<accession>A0ABP7K847</accession>
<protein>
    <submittedName>
        <fullName evidence="3">Low temperature requirement protein A</fullName>
    </submittedName>
</protein>
<keyword evidence="2" id="KW-0812">Transmembrane</keyword>
<keyword evidence="2" id="KW-1133">Transmembrane helix</keyword>
<proteinExistence type="predicted"/>
<dbReference type="InterPro" id="IPR010640">
    <property type="entry name" value="Low_temperature_requirement_A"/>
</dbReference>
<keyword evidence="4" id="KW-1185">Reference proteome</keyword>
<dbReference type="PANTHER" id="PTHR36840:SF1">
    <property type="entry name" value="BLL5714 PROTEIN"/>
    <property type="match status" value="1"/>
</dbReference>
<keyword evidence="2" id="KW-0472">Membrane</keyword>
<dbReference type="Pfam" id="PF06772">
    <property type="entry name" value="LtrA"/>
    <property type="match status" value="1"/>
</dbReference>
<evidence type="ECO:0000256" key="1">
    <source>
        <dbReference type="SAM" id="MobiDB-lite"/>
    </source>
</evidence>
<dbReference type="PANTHER" id="PTHR36840">
    <property type="entry name" value="BLL5714 PROTEIN"/>
    <property type="match status" value="1"/>
</dbReference>
<feature type="transmembrane region" description="Helical" evidence="2">
    <location>
        <begin position="63"/>
        <end position="87"/>
    </location>
</feature>
<dbReference type="Proteomes" id="UP001501803">
    <property type="component" value="Unassembled WGS sequence"/>
</dbReference>
<reference evidence="4" key="1">
    <citation type="journal article" date="2019" name="Int. J. Syst. Evol. Microbiol.">
        <title>The Global Catalogue of Microorganisms (GCM) 10K type strain sequencing project: providing services to taxonomists for standard genome sequencing and annotation.</title>
        <authorList>
            <consortium name="The Broad Institute Genomics Platform"/>
            <consortium name="The Broad Institute Genome Sequencing Center for Infectious Disease"/>
            <person name="Wu L."/>
            <person name="Ma J."/>
        </authorList>
    </citation>
    <scope>NUCLEOTIDE SEQUENCE [LARGE SCALE GENOMIC DNA]</scope>
    <source>
        <strain evidence="4">JCM 17021</strain>
    </source>
</reference>
<feature type="transmembrane region" description="Helical" evidence="2">
    <location>
        <begin position="370"/>
        <end position="388"/>
    </location>
</feature>
<dbReference type="RefSeq" id="WP_345062524.1">
    <property type="nucleotide sequence ID" value="NZ_BAABCN010000002.1"/>
</dbReference>
<feature type="transmembrane region" description="Helical" evidence="2">
    <location>
        <begin position="347"/>
        <end position="364"/>
    </location>
</feature>
<sequence>MATAEEPNAHSTHSDAGGPEPGTRANTPRRANWLELFFDLVMVAFVGQLALGVHGDPHPAQFLTFAVLFFPAWWAWVNVMLTLNLFGERVTGRIWLMVSVAMFAVGMMAAASIDGLGERAWAYALGNAILRLVLFIAWWSQGRRNGVPWYRPVLYCGVTAVLWTVSAFVPPPGRYVLWAVAIGIEVLLLAFLGRESSWLRQALNIEHVTERVGLFVVIVFGESVLAVFAEWSASWSIASGLTAILAFAAIALLAWSFFTYSTDIAERGWRRLHASGNLGALRDTVMYLPFFLVSSIVLLAAGLGTAVADPTEPLSPGASVAVAGGIAVFYGTNALILLRYRERLRAVLRWAVVGVMLPLALLLFAPFVTAAGLVAGALIVIGVMVLQAEWHRRSALVPLAQ</sequence>
<evidence type="ECO:0000313" key="4">
    <source>
        <dbReference type="Proteomes" id="UP001501803"/>
    </source>
</evidence>
<feature type="transmembrane region" description="Helical" evidence="2">
    <location>
        <begin position="175"/>
        <end position="192"/>
    </location>
</feature>
<feature type="transmembrane region" description="Helical" evidence="2">
    <location>
        <begin position="285"/>
        <end position="308"/>
    </location>
</feature>
<feature type="transmembrane region" description="Helical" evidence="2">
    <location>
        <begin position="33"/>
        <end position="51"/>
    </location>
</feature>
<feature type="transmembrane region" description="Helical" evidence="2">
    <location>
        <begin position="120"/>
        <end position="140"/>
    </location>
</feature>
<evidence type="ECO:0000256" key="2">
    <source>
        <dbReference type="SAM" id="Phobius"/>
    </source>
</evidence>
<comment type="caution">
    <text evidence="3">The sequence shown here is derived from an EMBL/GenBank/DDBJ whole genome shotgun (WGS) entry which is preliminary data.</text>
</comment>